<evidence type="ECO:0000313" key="4">
    <source>
        <dbReference type="Proteomes" id="UP001196413"/>
    </source>
</evidence>
<dbReference type="GO" id="GO:0005737">
    <property type="term" value="C:cytoplasm"/>
    <property type="evidence" value="ECO:0007669"/>
    <property type="project" value="TreeGrafter"/>
</dbReference>
<dbReference type="GO" id="GO:0045747">
    <property type="term" value="P:positive regulation of Notch signaling pathway"/>
    <property type="evidence" value="ECO:0007669"/>
    <property type="project" value="TreeGrafter"/>
</dbReference>
<dbReference type="SUPFAM" id="SSF56112">
    <property type="entry name" value="Protein kinase-like (PK-like)"/>
    <property type="match status" value="1"/>
</dbReference>
<protein>
    <recommendedName>
        <fullName evidence="2">Protein kinase domain-containing protein</fullName>
    </recommendedName>
</protein>
<keyword evidence="1" id="KW-0547">Nucleotide-binding</keyword>
<dbReference type="GO" id="GO:0004674">
    <property type="term" value="F:protein serine/threonine kinase activity"/>
    <property type="evidence" value="ECO:0007669"/>
    <property type="project" value="TreeGrafter"/>
</dbReference>
<name>A0AAD5QVH6_PARTN</name>
<dbReference type="InterPro" id="IPR000719">
    <property type="entry name" value="Prot_kinase_dom"/>
</dbReference>
<dbReference type="InterPro" id="IPR011009">
    <property type="entry name" value="Kinase-like_dom_sf"/>
</dbReference>
<evidence type="ECO:0000313" key="3">
    <source>
        <dbReference type="EMBL" id="KAJ1361151.1"/>
    </source>
</evidence>
<proteinExistence type="predicted"/>
<dbReference type="Pfam" id="PF00069">
    <property type="entry name" value="Pkinase"/>
    <property type="match status" value="1"/>
</dbReference>
<gene>
    <name evidence="3" type="ORF">KIN20_020341</name>
</gene>
<dbReference type="AlphaFoldDB" id="A0AAD5QVH6"/>
<dbReference type="EMBL" id="JAHQIW010004123">
    <property type="protein sequence ID" value="KAJ1361151.1"/>
    <property type="molecule type" value="Genomic_DNA"/>
</dbReference>
<dbReference type="PROSITE" id="PS00108">
    <property type="entry name" value="PROTEIN_KINASE_ST"/>
    <property type="match status" value="1"/>
</dbReference>
<accession>A0AAD5QVH6</accession>
<dbReference type="SMART" id="SM00220">
    <property type="entry name" value="S_TKc"/>
    <property type="match status" value="1"/>
</dbReference>
<dbReference type="Gene3D" id="1.10.510.10">
    <property type="entry name" value="Transferase(Phosphotransferase) domain 1"/>
    <property type="match status" value="1"/>
</dbReference>
<dbReference type="GO" id="GO:2000369">
    <property type="term" value="P:regulation of clathrin-dependent endocytosis"/>
    <property type="evidence" value="ECO:0007669"/>
    <property type="project" value="TreeGrafter"/>
</dbReference>
<reference evidence="3" key="1">
    <citation type="submission" date="2021-06" db="EMBL/GenBank/DDBJ databases">
        <title>Parelaphostrongylus tenuis whole genome reference sequence.</title>
        <authorList>
            <person name="Garwood T.J."/>
            <person name="Larsen P.A."/>
            <person name="Fountain-Jones N.M."/>
            <person name="Garbe J.R."/>
            <person name="Macchietto M.G."/>
            <person name="Kania S.A."/>
            <person name="Gerhold R.W."/>
            <person name="Richards J.E."/>
            <person name="Wolf T.M."/>
        </authorList>
    </citation>
    <scope>NUCLEOTIDE SEQUENCE</scope>
    <source>
        <strain evidence="3">MNPRO001-30</strain>
        <tissue evidence="3">Meninges</tissue>
    </source>
</reference>
<dbReference type="PANTHER" id="PTHR22967">
    <property type="entry name" value="SERINE/THREONINE PROTEIN KINASE"/>
    <property type="match status" value="1"/>
</dbReference>
<dbReference type="GO" id="GO:0005524">
    <property type="term" value="F:ATP binding"/>
    <property type="evidence" value="ECO:0007669"/>
    <property type="project" value="InterPro"/>
</dbReference>
<feature type="domain" description="Protein kinase" evidence="2">
    <location>
        <begin position="1"/>
        <end position="163"/>
    </location>
</feature>
<dbReference type="InterPro" id="IPR008271">
    <property type="entry name" value="Ser/Thr_kinase_AS"/>
</dbReference>
<sequence length="163" mass="18094">MEAVLREIRILKELSGHPAVLRFIAAAQMKLPSAGVEFMLLTELCSGGSVADLLKTTRLTTGQALKIFHSASMAVCHMHERKTPITHRDIKIENLLYNSNGQLKLCDFGSATIQMFTPNKPGVRQGEDGRKKRSQSIVIMRPDIKTISILTLKVHRMSVVVNT</sequence>
<evidence type="ECO:0000259" key="2">
    <source>
        <dbReference type="PROSITE" id="PS50011"/>
    </source>
</evidence>
<comment type="caution">
    <text evidence="3">The sequence shown here is derived from an EMBL/GenBank/DDBJ whole genome shotgun (WGS) entry which is preliminary data.</text>
</comment>
<dbReference type="GO" id="GO:0035612">
    <property type="term" value="F:AP-2 adaptor complex binding"/>
    <property type="evidence" value="ECO:0007669"/>
    <property type="project" value="TreeGrafter"/>
</dbReference>
<dbReference type="Proteomes" id="UP001196413">
    <property type="component" value="Unassembled WGS sequence"/>
</dbReference>
<evidence type="ECO:0000256" key="1">
    <source>
        <dbReference type="ARBA" id="ARBA00022741"/>
    </source>
</evidence>
<dbReference type="PROSITE" id="PS50011">
    <property type="entry name" value="PROTEIN_KINASE_DOM"/>
    <property type="match status" value="1"/>
</dbReference>
<organism evidence="3 4">
    <name type="scientific">Parelaphostrongylus tenuis</name>
    <name type="common">Meningeal worm</name>
    <dbReference type="NCBI Taxonomy" id="148309"/>
    <lineage>
        <taxon>Eukaryota</taxon>
        <taxon>Metazoa</taxon>
        <taxon>Ecdysozoa</taxon>
        <taxon>Nematoda</taxon>
        <taxon>Chromadorea</taxon>
        <taxon>Rhabditida</taxon>
        <taxon>Rhabditina</taxon>
        <taxon>Rhabditomorpha</taxon>
        <taxon>Strongyloidea</taxon>
        <taxon>Metastrongylidae</taxon>
        <taxon>Parelaphostrongylus</taxon>
    </lineage>
</organism>
<dbReference type="PANTHER" id="PTHR22967:SF105">
    <property type="entry name" value="CYCLIN-G-ASSOCIATED KINASE"/>
    <property type="match status" value="1"/>
</dbReference>
<keyword evidence="4" id="KW-1185">Reference proteome</keyword>